<dbReference type="GO" id="GO:0006325">
    <property type="term" value="P:chromatin organization"/>
    <property type="evidence" value="ECO:0007669"/>
    <property type="project" value="UniProtKB-KW"/>
</dbReference>
<dbReference type="InterPro" id="IPR011421">
    <property type="entry name" value="BCNT-C"/>
</dbReference>
<dbReference type="OrthoDB" id="445677at2759"/>
<comment type="function">
    <text evidence="3">Component of the SWR1 complex which mediates the ATP-dependent exchange of histone H2A for the H2A variant HZT1 leading to transcriptional regulation of selected genes by chromatin remodeling. Involved in chromosome stability.</text>
</comment>
<evidence type="ECO:0000256" key="3">
    <source>
        <dbReference type="RuleBase" id="RU363091"/>
    </source>
</evidence>
<dbReference type="STRING" id="101127.A0A1X2GFG0"/>
<keyword evidence="3" id="KW-0805">Transcription regulation</keyword>
<dbReference type="AlphaFoldDB" id="A0A1X2GFG0"/>
<organism evidence="5 6">
    <name type="scientific">Hesseltinella vesiculosa</name>
    <dbReference type="NCBI Taxonomy" id="101127"/>
    <lineage>
        <taxon>Eukaryota</taxon>
        <taxon>Fungi</taxon>
        <taxon>Fungi incertae sedis</taxon>
        <taxon>Mucoromycota</taxon>
        <taxon>Mucoromycotina</taxon>
        <taxon>Mucoromycetes</taxon>
        <taxon>Mucorales</taxon>
        <taxon>Cunninghamellaceae</taxon>
        <taxon>Hesseltinella</taxon>
    </lineage>
</organism>
<gene>
    <name evidence="5" type="ORF">DM01DRAFT_1383855</name>
</gene>
<comment type="caution">
    <text evidence="5">The sequence shown here is derived from an EMBL/GenBank/DDBJ whole genome shotgun (WGS) entry which is preliminary data.</text>
</comment>
<proteinExistence type="inferred from homology"/>
<keyword evidence="3" id="KW-0539">Nucleus</keyword>
<keyword evidence="3" id="KW-0156">Chromatin regulator</keyword>
<dbReference type="InterPro" id="IPR027124">
    <property type="entry name" value="Swc5/CFDP1/2"/>
</dbReference>
<keyword evidence="3" id="KW-0010">Activator</keyword>
<dbReference type="GO" id="GO:0005634">
    <property type="term" value="C:nucleus"/>
    <property type="evidence" value="ECO:0007669"/>
    <property type="project" value="UniProtKB-SubCell"/>
</dbReference>
<feature type="domain" description="BCNT-C" evidence="4">
    <location>
        <begin position="1"/>
        <end position="60"/>
    </location>
</feature>
<evidence type="ECO:0000313" key="6">
    <source>
        <dbReference type="Proteomes" id="UP000242146"/>
    </source>
</evidence>
<dbReference type="PANTHER" id="PTHR48295">
    <property type="entry name" value="CRANIOFACIAL DEVELOPMENT PROTEIN 1"/>
    <property type="match status" value="1"/>
</dbReference>
<evidence type="ECO:0000256" key="1">
    <source>
        <dbReference type="ARBA" id="ARBA00010465"/>
    </source>
</evidence>
<reference evidence="5 6" key="1">
    <citation type="submission" date="2016-07" db="EMBL/GenBank/DDBJ databases">
        <title>Pervasive Adenine N6-methylation of Active Genes in Fungi.</title>
        <authorList>
            <consortium name="DOE Joint Genome Institute"/>
            <person name="Mondo S.J."/>
            <person name="Dannebaum R.O."/>
            <person name="Kuo R.C."/>
            <person name="Labutti K."/>
            <person name="Haridas S."/>
            <person name="Kuo A."/>
            <person name="Salamov A."/>
            <person name="Ahrendt S.R."/>
            <person name="Lipzen A."/>
            <person name="Sullivan W."/>
            <person name="Andreopoulos W.B."/>
            <person name="Clum A."/>
            <person name="Lindquist E."/>
            <person name="Daum C."/>
            <person name="Ramamoorthy G.K."/>
            <person name="Gryganskyi A."/>
            <person name="Culley D."/>
            <person name="Magnuson J.K."/>
            <person name="James T.Y."/>
            <person name="O'Malley M.A."/>
            <person name="Stajich J.E."/>
            <person name="Spatafora J.W."/>
            <person name="Visel A."/>
            <person name="Grigoriev I.V."/>
        </authorList>
    </citation>
    <scope>NUCLEOTIDE SEQUENCE [LARGE SCALE GENOMIC DNA]</scope>
    <source>
        <strain evidence="5 6">NRRL 3301</strain>
    </source>
</reference>
<comment type="similarity">
    <text evidence="1 3">Belongs to the SWC5 family.</text>
</comment>
<evidence type="ECO:0000313" key="5">
    <source>
        <dbReference type="EMBL" id="ORX52672.1"/>
    </source>
</evidence>
<keyword evidence="3" id="KW-0804">Transcription</keyword>
<name>A0A1X2GFG0_9FUNG</name>
<dbReference type="Pfam" id="PF07572">
    <property type="entry name" value="BCNT"/>
    <property type="match status" value="1"/>
</dbReference>
<keyword evidence="6" id="KW-1185">Reference proteome</keyword>
<dbReference type="EMBL" id="MCGT01000017">
    <property type="protein sequence ID" value="ORX52672.1"/>
    <property type="molecule type" value="Genomic_DNA"/>
</dbReference>
<accession>A0A1X2GFG0</accession>
<evidence type="ECO:0000259" key="4">
    <source>
        <dbReference type="PROSITE" id="PS51279"/>
    </source>
</evidence>
<dbReference type="PANTHER" id="PTHR48295:SF1">
    <property type="entry name" value="SWR1-COMPLEX PROTEIN 5"/>
    <property type="match status" value="1"/>
</dbReference>
<comment type="subcellular location">
    <subcellularLocation>
        <location evidence="3">Nucleus</location>
    </subcellularLocation>
</comment>
<sequence length="63" mass="7487">MNTLDKSRLDWKSFVEKEGIQDDLKYTNKDGYMEKVAFLQRVDDRRYESLKQGQRQAKKPSSS</sequence>
<protein>
    <recommendedName>
        <fullName evidence="2 3">SWR1-complex protein 5</fullName>
    </recommendedName>
</protein>
<dbReference type="PROSITE" id="PS51279">
    <property type="entry name" value="BCNT_C"/>
    <property type="match status" value="1"/>
</dbReference>
<comment type="subunit">
    <text evidence="3">Component of the SWR1 chromatin remodeling complex.</text>
</comment>
<dbReference type="Proteomes" id="UP000242146">
    <property type="component" value="Unassembled WGS sequence"/>
</dbReference>
<evidence type="ECO:0000256" key="2">
    <source>
        <dbReference type="ARBA" id="ARBA00019138"/>
    </source>
</evidence>